<dbReference type="SUPFAM" id="SSF49562">
    <property type="entry name" value="C2 domain (Calcium/lipid-binding domain, CaLB)"/>
    <property type="match status" value="1"/>
</dbReference>
<evidence type="ECO:0000313" key="2">
    <source>
        <dbReference type="Proteomes" id="UP000053676"/>
    </source>
</evidence>
<keyword evidence="2" id="KW-1185">Reference proteome</keyword>
<dbReference type="Gene3D" id="2.60.40.150">
    <property type="entry name" value="C2 domain"/>
    <property type="match status" value="1"/>
</dbReference>
<organism evidence="1 2">
    <name type="scientific">Necator americanus</name>
    <name type="common">Human hookworm</name>
    <dbReference type="NCBI Taxonomy" id="51031"/>
    <lineage>
        <taxon>Eukaryota</taxon>
        <taxon>Metazoa</taxon>
        <taxon>Ecdysozoa</taxon>
        <taxon>Nematoda</taxon>
        <taxon>Chromadorea</taxon>
        <taxon>Rhabditida</taxon>
        <taxon>Rhabditina</taxon>
        <taxon>Rhabditomorpha</taxon>
        <taxon>Strongyloidea</taxon>
        <taxon>Ancylostomatidae</taxon>
        <taxon>Bunostominae</taxon>
        <taxon>Necator</taxon>
    </lineage>
</organism>
<sequence length="81" mass="8880">DFKDSRIKRESRLGDICFSTRYRPATGTVTLTIMEARNLKKMDVGGSSAPPLTSSSFSGLHRYRQISVVVPKSIDSSGIDS</sequence>
<dbReference type="InterPro" id="IPR035892">
    <property type="entry name" value="C2_domain_sf"/>
</dbReference>
<proteinExistence type="predicted"/>
<gene>
    <name evidence="1" type="ORF">NECAME_16624</name>
</gene>
<feature type="non-terminal residue" evidence="1">
    <location>
        <position position="1"/>
    </location>
</feature>
<name>W2TVL7_NECAM</name>
<dbReference type="OrthoDB" id="67700at2759"/>
<dbReference type="STRING" id="51031.W2TVL7"/>
<dbReference type="EMBL" id="KI657659">
    <property type="protein sequence ID" value="ETN85838.1"/>
    <property type="molecule type" value="Genomic_DNA"/>
</dbReference>
<accession>W2TVL7</accession>
<protein>
    <submittedName>
        <fullName evidence="1">Uncharacterized protein</fullName>
    </submittedName>
</protein>
<dbReference type="AlphaFoldDB" id="W2TVL7"/>
<dbReference type="KEGG" id="nai:NECAME_16624"/>
<dbReference type="Proteomes" id="UP000053676">
    <property type="component" value="Unassembled WGS sequence"/>
</dbReference>
<evidence type="ECO:0000313" key="1">
    <source>
        <dbReference type="EMBL" id="ETN85838.1"/>
    </source>
</evidence>
<reference evidence="2" key="1">
    <citation type="journal article" date="2014" name="Nat. Genet.">
        <title>Genome of the human hookworm Necator americanus.</title>
        <authorList>
            <person name="Tang Y.T."/>
            <person name="Gao X."/>
            <person name="Rosa B.A."/>
            <person name="Abubucker S."/>
            <person name="Hallsworth-Pepin K."/>
            <person name="Martin J."/>
            <person name="Tyagi R."/>
            <person name="Heizer E."/>
            <person name="Zhang X."/>
            <person name="Bhonagiri-Palsikar V."/>
            <person name="Minx P."/>
            <person name="Warren W.C."/>
            <person name="Wang Q."/>
            <person name="Zhan B."/>
            <person name="Hotez P.J."/>
            <person name="Sternberg P.W."/>
            <person name="Dougall A."/>
            <person name="Gaze S.T."/>
            <person name="Mulvenna J."/>
            <person name="Sotillo J."/>
            <person name="Ranganathan S."/>
            <person name="Rabelo E.M."/>
            <person name="Wilson R.K."/>
            <person name="Felgner P.L."/>
            <person name="Bethony J."/>
            <person name="Hawdon J.M."/>
            <person name="Gasser R.B."/>
            <person name="Loukas A."/>
            <person name="Mitreva M."/>
        </authorList>
    </citation>
    <scope>NUCLEOTIDE SEQUENCE [LARGE SCALE GENOMIC DNA]</scope>
</reference>